<dbReference type="Pfam" id="PF00392">
    <property type="entry name" value="GntR"/>
    <property type="match status" value="1"/>
</dbReference>
<dbReference type="Gene3D" id="1.10.10.10">
    <property type="entry name" value="Winged helix-like DNA-binding domain superfamily/Winged helix DNA-binding domain"/>
    <property type="match status" value="1"/>
</dbReference>
<dbReference type="Pfam" id="PF00155">
    <property type="entry name" value="Aminotran_1_2"/>
    <property type="match status" value="1"/>
</dbReference>
<organism evidence="7 8">
    <name type="scientific">Modicisalibacter luteus</name>
    <dbReference type="NCBI Taxonomy" id="453962"/>
    <lineage>
        <taxon>Bacteria</taxon>
        <taxon>Pseudomonadati</taxon>
        <taxon>Pseudomonadota</taxon>
        <taxon>Gammaproteobacteria</taxon>
        <taxon>Oceanospirillales</taxon>
        <taxon>Halomonadaceae</taxon>
        <taxon>Modicisalibacter</taxon>
    </lineage>
</organism>
<reference evidence="8" key="1">
    <citation type="journal article" date="2019" name="Int. J. Syst. Evol. Microbiol.">
        <title>The Global Catalogue of Microorganisms (GCM) 10K type strain sequencing project: providing services to taxonomists for standard genome sequencing and annotation.</title>
        <authorList>
            <consortium name="The Broad Institute Genomics Platform"/>
            <consortium name="The Broad Institute Genome Sequencing Center for Infectious Disease"/>
            <person name="Wu L."/>
            <person name="Ma J."/>
        </authorList>
    </citation>
    <scope>NUCLEOTIDE SEQUENCE [LARGE SCALE GENOMIC DNA]</scope>
    <source>
        <strain evidence="8">KCTC 12847</strain>
    </source>
</reference>
<dbReference type="InterPro" id="IPR000524">
    <property type="entry name" value="Tscrpt_reg_HTH_GntR"/>
</dbReference>
<comment type="similarity">
    <text evidence="1">In the C-terminal section; belongs to the class-I pyridoxal-phosphate-dependent aminotransferase family.</text>
</comment>
<dbReference type="PRINTS" id="PR00035">
    <property type="entry name" value="HTHGNTR"/>
</dbReference>
<dbReference type="PROSITE" id="PS50949">
    <property type="entry name" value="HTH_GNTR"/>
    <property type="match status" value="1"/>
</dbReference>
<evidence type="ECO:0000313" key="7">
    <source>
        <dbReference type="EMBL" id="MFC3293338.1"/>
    </source>
</evidence>
<dbReference type="CDD" id="cd00609">
    <property type="entry name" value="AAT_like"/>
    <property type="match status" value="1"/>
</dbReference>
<dbReference type="Proteomes" id="UP001595640">
    <property type="component" value="Unassembled WGS sequence"/>
</dbReference>
<keyword evidence="7" id="KW-0032">Aminotransferase</keyword>
<keyword evidence="2" id="KW-0663">Pyridoxal phosphate</keyword>
<dbReference type="EMBL" id="JBHRUH010000031">
    <property type="protein sequence ID" value="MFC3293338.1"/>
    <property type="molecule type" value="Genomic_DNA"/>
</dbReference>
<dbReference type="Gene3D" id="3.90.1150.10">
    <property type="entry name" value="Aspartate Aminotransferase, domain 1"/>
    <property type="match status" value="1"/>
</dbReference>
<evidence type="ECO:0000256" key="2">
    <source>
        <dbReference type="ARBA" id="ARBA00022898"/>
    </source>
</evidence>
<dbReference type="CDD" id="cd07377">
    <property type="entry name" value="WHTH_GntR"/>
    <property type="match status" value="1"/>
</dbReference>
<dbReference type="InterPro" id="IPR051446">
    <property type="entry name" value="HTH_trans_reg/aminotransferase"/>
</dbReference>
<dbReference type="SUPFAM" id="SSF46785">
    <property type="entry name" value="Winged helix' DNA-binding domain"/>
    <property type="match status" value="1"/>
</dbReference>
<keyword evidence="3" id="KW-0805">Transcription regulation</keyword>
<keyword evidence="7" id="KW-0808">Transferase</keyword>
<evidence type="ECO:0000256" key="5">
    <source>
        <dbReference type="ARBA" id="ARBA00023163"/>
    </source>
</evidence>
<dbReference type="RefSeq" id="WP_019017606.1">
    <property type="nucleotide sequence ID" value="NZ_BMXD01000001.1"/>
</dbReference>
<dbReference type="InterPro" id="IPR036388">
    <property type="entry name" value="WH-like_DNA-bd_sf"/>
</dbReference>
<gene>
    <name evidence="7" type="ORF">ACFOEI_14875</name>
</gene>
<dbReference type="InterPro" id="IPR004839">
    <property type="entry name" value="Aminotransferase_I/II_large"/>
</dbReference>
<protein>
    <submittedName>
        <fullName evidence="7">PLP-dependent aminotransferase family protein</fullName>
    </submittedName>
</protein>
<evidence type="ECO:0000259" key="6">
    <source>
        <dbReference type="PROSITE" id="PS50949"/>
    </source>
</evidence>
<proteinExistence type="inferred from homology"/>
<dbReference type="PANTHER" id="PTHR46577">
    <property type="entry name" value="HTH-TYPE TRANSCRIPTIONAL REGULATORY PROTEIN GABR"/>
    <property type="match status" value="1"/>
</dbReference>
<keyword evidence="5" id="KW-0804">Transcription</keyword>
<dbReference type="PANTHER" id="PTHR46577:SF2">
    <property type="entry name" value="TRANSCRIPTIONAL REGULATORY PROTEIN"/>
    <property type="match status" value="1"/>
</dbReference>
<dbReference type="SUPFAM" id="SSF53383">
    <property type="entry name" value="PLP-dependent transferases"/>
    <property type="match status" value="1"/>
</dbReference>
<comment type="caution">
    <text evidence="7">The sequence shown here is derived from an EMBL/GenBank/DDBJ whole genome shotgun (WGS) entry which is preliminary data.</text>
</comment>
<evidence type="ECO:0000256" key="1">
    <source>
        <dbReference type="ARBA" id="ARBA00005384"/>
    </source>
</evidence>
<dbReference type="GO" id="GO:0008483">
    <property type="term" value="F:transaminase activity"/>
    <property type="evidence" value="ECO:0007669"/>
    <property type="project" value="UniProtKB-KW"/>
</dbReference>
<dbReference type="InterPro" id="IPR015421">
    <property type="entry name" value="PyrdxlP-dep_Trfase_major"/>
</dbReference>
<evidence type="ECO:0000313" key="8">
    <source>
        <dbReference type="Proteomes" id="UP001595640"/>
    </source>
</evidence>
<dbReference type="InterPro" id="IPR015424">
    <property type="entry name" value="PyrdxlP-dep_Trfase"/>
</dbReference>
<keyword evidence="4" id="KW-0238">DNA-binding</keyword>
<sequence>MKLSLDQGSRIPLAGQVADGIRDWIVKHGAGGGSRLPSIRRLSSDLGISRNVAIEAYERLVAQGLVRSRPGSGFYVTANVSTTLGKQPGEAANLEEFTHDMWALFQASEEDLKLGCGWLPNHWREGDDLAYAIRQVTRQHSSGLFEYSTPMGTPELRSLLQERLRLLGIEVPDSQILLTGSGSHALDLLVRLMLKPGDTVFVESPGYYNLFGLLRLQQVHVVGVPRMTGGPDTEQMEQLLKTHRPKLFFTNSVFQNPTGTTLFPTVAHRILQLAETHDFRIVEDDIYADFQHDPTIRLAALDGLRRVIYLGSFSKSLTSSLRVGFIAAEPRLIKELVDIKMLTSISTSRFAEQVVTLMLQNGAYRKLVERLRTRLSGQMASALNLVKGAGWEVFVEPAGGMFLWVRHPEHESSSQLVTQAKRSGISLSPGHLFVPQEDDSPWLRINVAYLQDHRAVRFVDDPLHASKESPWSSQRHC</sequence>
<evidence type="ECO:0000256" key="3">
    <source>
        <dbReference type="ARBA" id="ARBA00023015"/>
    </source>
</evidence>
<dbReference type="Gene3D" id="3.40.640.10">
    <property type="entry name" value="Type I PLP-dependent aspartate aminotransferase-like (Major domain)"/>
    <property type="match status" value="1"/>
</dbReference>
<dbReference type="InterPro" id="IPR015422">
    <property type="entry name" value="PyrdxlP-dep_Trfase_small"/>
</dbReference>
<feature type="domain" description="HTH gntR-type" evidence="6">
    <location>
        <begin position="11"/>
        <end position="79"/>
    </location>
</feature>
<dbReference type="InterPro" id="IPR036390">
    <property type="entry name" value="WH_DNA-bd_sf"/>
</dbReference>
<accession>A0ABV7M3A6</accession>
<name>A0ABV7M3A6_9GAMM</name>
<keyword evidence="8" id="KW-1185">Reference proteome</keyword>
<evidence type="ECO:0000256" key="4">
    <source>
        <dbReference type="ARBA" id="ARBA00023125"/>
    </source>
</evidence>
<dbReference type="SMART" id="SM00345">
    <property type="entry name" value="HTH_GNTR"/>
    <property type="match status" value="1"/>
</dbReference>